<feature type="transmembrane region" description="Helical" evidence="6">
    <location>
        <begin position="177"/>
        <end position="200"/>
    </location>
</feature>
<feature type="transmembrane region" description="Helical" evidence="6">
    <location>
        <begin position="292"/>
        <end position="309"/>
    </location>
</feature>
<name>A0A1M7MF05_9GAMM</name>
<comment type="subcellular location">
    <subcellularLocation>
        <location evidence="1">Cell membrane</location>
        <topology evidence="1">Multi-pass membrane protein</topology>
    </subcellularLocation>
</comment>
<dbReference type="GO" id="GO:0005886">
    <property type="term" value="C:plasma membrane"/>
    <property type="evidence" value="ECO:0007669"/>
    <property type="project" value="UniProtKB-SubCell"/>
</dbReference>
<dbReference type="STRING" id="44933.SAMN05660971_04182"/>
<dbReference type="AlphaFoldDB" id="A0A1M7MF05"/>
<feature type="transmembrane region" description="Helical" evidence="6">
    <location>
        <begin position="231"/>
        <end position="255"/>
    </location>
</feature>
<evidence type="ECO:0000313" key="8">
    <source>
        <dbReference type="Proteomes" id="UP000184123"/>
    </source>
</evidence>
<feature type="transmembrane region" description="Helical" evidence="6">
    <location>
        <begin position="138"/>
        <end position="165"/>
    </location>
</feature>
<evidence type="ECO:0000256" key="2">
    <source>
        <dbReference type="ARBA" id="ARBA00022475"/>
    </source>
</evidence>
<evidence type="ECO:0008006" key="9">
    <source>
        <dbReference type="Google" id="ProtNLM"/>
    </source>
</evidence>
<evidence type="ECO:0000256" key="3">
    <source>
        <dbReference type="ARBA" id="ARBA00022692"/>
    </source>
</evidence>
<evidence type="ECO:0000256" key="1">
    <source>
        <dbReference type="ARBA" id="ARBA00004651"/>
    </source>
</evidence>
<dbReference type="EMBL" id="FRCA01000017">
    <property type="protein sequence ID" value="SHM89356.1"/>
    <property type="molecule type" value="Genomic_DNA"/>
</dbReference>
<feature type="transmembrane region" description="Helical" evidence="6">
    <location>
        <begin position="329"/>
        <end position="348"/>
    </location>
</feature>
<feature type="transmembrane region" description="Helical" evidence="6">
    <location>
        <begin position="261"/>
        <end position="280"/>
    </location>
</feature>
<dbReference type="Pfam" id="PF03706">
    <property type="entry name" value="LPG_synthase_TM"/>
    <property type="match status" value="1"/>
</dbReference>
<sequence>MKISLTSAVKHTGAMAERLGSPLRWRSFQALLLLLGISISLLLPWWLGGDGTVAMVVGFPASLLLLMVAIAVVCWNINAARLRLMLAGRAGHLGQTGALSIEMAAKFALCATPGGSGGAATLLWLLARRGYPPSRASAVFLVDQGCDMLFFTLILTLLLALTLWGTTPGDLNWPHQALIEGALIGLVAVILTLGLVVAFLPRLLRRQPSLHWPGPRRRRWLVRRLLRCRHALVVTLRLPPHILISIFLLCCAHWLLRYSLLYLAVLGVGGHADWAWTFLVQMLSMAASQLSILPGGAGAAEVSVGALLLPVMDRDQAAAAVVIWRLVSYHLYLLAGAPVFALSVSRLLSDRKRMTASP</sequence>
<protein>
    <recommendedName>
        <fullName evidence="9">Lysylphosphatidylglycerol synthase TM region</fullName>
    </recommendedName>
</protein>
<keyword evidence="2" id="KW-1003">Cell membrane</keyword>
<dbReference type="Proteomes" id="UP000184123">
    <property type="component" value="Unassembled WGS sequence"/>
</dbReference>
<organism evidence="7 8">
    <name type="scientific">Halomonas cupida</name>
    <dbReference type="NCBI Taxonomy" id="44933"/>
    <lineage>
        <taxon>Bacteria</taxon>
        <taxon>Pseudomonadati</taxon>
        <taxon>Pseudomonadota</taxon>
        <taxon>Gammaproteobacteria</taxon>
        <taxon>Oceanospirillales</taxon>
        <taxon>Halomonadaceae</taxon>
        <taxon>Halomonas</taxon>
    </lineage>
</organism>
<dbReference type="PANTHER" id="PTHR37693">
    <property type="entry name" value="PHOSPHATIDYLGLYCEROL LYSYLTRANSFERASE"/>
    <property type="match status" value="1"/>
</dbReference>
<dbReference type="InterPro" id="IPR022791">
    <property type="entry name" value="L-PG_synthase/AglD"/>
</dbReference>
<feature type="transmembrane region" description="Helical" evidence="6">
    <location>
        <begin position="53"/>
        <end position="75"/>
    </location>
</feature>
<keyword evidence="5 6" id="KW-0472">Membrane</keyword>
<evidence type="ECO:0000256" key="6">
    <source>
        <dbReference type="SAM" id="Phobius"/>
    </source>
</evidence>
<evidence type="ECO:0000256" key="4">
    <source>
        <dbReference type="ARBA" id="ARBA00022989"/>
    </source>
</evidence>
<evidence type="ECO:0000256" key="5">
    <source>
        <dbReference type="ARBA" id="ARBA00023136"/>
    </source>
</evidence>
<keyword evidence="4 6" id="KW-1133">Transmembrane helix</keyword>
<reference evidence="7 8" key="1">
    <citation type="submission" date="2016-11" db="EMBL/GenBank/DDBJ databases">
        <authorList>
            <person name="Jaros S."/>
            <person name="Januszkiewicz K."/>
            <person name="Wedrychowicz H."/>
        </authorList>
    </citation>
    <scope>NUCLEOTIDE SEQUENCE [LARGE SCALE GENOMIC DNA]</scope>
    <source>
        <strain evidence="7 8">DSM 4740</strain>
    </source>
</reference>
<accession>A0A1M7MF05</accession>
<gene>
    <name evidence="7" type="ORF">SAMN05660971_04182</name>
</gene>
<feature type="transmembrane region" description="Helical" evidence="6">
    <location>
        <begin position="28"/>
        <end position="47"/>
    </location>
</feature>
<keyword evidence="3 6" id="KW-0812">Transmembrane</keyword>
<dbReference type="NCBIfam" id="TIGR00374">
    <property type="entry name" value="flippase-like domain"/>
    <property type="match status" value="1"/>
</dbReference>
<evidence type="ECO:0000313" key="7">
    <source>
        <dbReference type="EMBL" id="SHM89356.1"/>
    </source>
</evidence>
<dbReference type="PANTHER" id="PTHR37693:SF1">
    <property type="entry name" value="INTEGRAL MEMBRANE PROTEIN"/>
    <property type="match status" value="1"/>
</dbReference>
<proteinExistence type="predicted"/>